<protein>
    <submittedName>
        <fullName evidence="2">Uncharacterized protein</fullName>
    </submittedName>
</protein>
<dbReference type="GeneID" id="54579806"/>
<gene>
    <name evidence="2" type="ORF">BU26DRAFT_500118</name>
</gene>
<sequence length="231" mass="24381">MPTLAPAVSLLARAIGVTARLRVLFRARSVPCQQVGLCALSILHKLNLGYRHGDPRESQTPANPAVTCSKAEPDGGTYTKAGPQQVDGQTLNCNGGTTCDILQSVSVSVSSSLTNEKSVTHSQGDSLSVSMMAGYMILGPTATVTVGYTHDWSTALTEGMAMTDTRTTTKTLTLSIRLVPGVDFNAWFTPTLNCQPFKITCNDVEQSLEKCEPVRDSNGDPAGDSGIMAIG</sequence>
<dbReference type="EMBL" id="ML987190">
    <property type="protein sequence ID" value="KAF2254342.1"/>
    <property type="molecule type" value="Genomic_DNA"/>
</dbReference>
<accession>A0A6A6IWM5</accession>
<feature type="region of interest" description="Disordered" evidence="1">
    <location>
        <begin position="212"/>
        <end position="231"/>
    </location>
</feature>
<evidence type="ECO:0000313" key="2">
    <source>
        <dbReference type="EMBL" id="KAF2254342.1"/>
    </source>
</evidence>
<keyword evidence="3" id="KW-1185">Reference proteome</keyword>
<name>A0A6A6IWM5_9PLEO</name>
<organism evidence="2 3">
    <name type="scientific">Trematosphaeria pertusa</name>
    <dbReference type="NCBI Taxonomy" id="390896"/>
    <lineage>
        <taxon>Eukaryota</taxon>
        <taxon>Fungi</taxon>
        <taxon>Dikarya</taxon>
        <taxon>Ascomycota</taxon>
        <taxon>Pezizomycotina</taxon>
        <taxon>Dothideomycetes</taxon>
        <taxon>Pleosporomycetidae</taxon>
        <taxon>Pleosporales</taxon>
        <taxon>Massarineae</taxon>
        <taxon>Trematosphaeriaceae</taxon>
        <taxon>Trematosphaeria</taxon>
    </lineage>
</organism>
<evidence type="ECO:0000313" key="3">
    <source>
        <dbReference type="Proteomes" id="UP000800094"/>
    </source>
</evidence>
<reference evidence="2" key="1">
    <citation type="journal article" date="2020" name="Stud. Mycol.">
        <title>101 Dothideomycetes genomes: a test case for predicting lifestyles and emergence of pathogens.</title>
        <authorList>
            <person name="Haridas S."/>
            <person name="Albert R."/>
            <person name="Binder M."/>
            <person name="Bloem J."/>
            <person name="Labutti K."/>
            <person name="Salamov A."/>
            <person name="Andreopoulos B."/>
            <person name="Baker S."/>
            <person name="Barry K."/>
            <person name="Bills G."/>
            <person name="Bluhm B."/>
            <person name="Cannon C."/>
            <person name="Castanera R."/>
            <person name="Culley D."/>
            <person name="Daum C."/>
            <person name="Ezra D."/>
            <person name="Gonzalez J."/>
            <person name="Henrissat B."/>
            <person name="Kuo A."/>
            <person name="Liang C."/>
            <person name="Lipzen A."/>
            <person name="Lutzoni F."/>
            <person name="Magnuson J."/>
            <person name="Mondo S."/>
            <person name="Nolan M."/>
            <person name="Ohm R."/>
            <person name="Pangilinan J."/>
            <person name="Park H.-J."/>
            <person name="Ramirez L."/>
            <person name="Alfaro M."/>
            <person name="Sun H."/>
            <person name="Tritt A."/>
            <person name="Yoshinaga Y."/>
            <person name="Zwiers L.-H."/>
            <person name="Turgeon B."/>
            <person name="Goodwin S."/>
            <person name="Spatafora J."/>
            <person name="Crous P."/>
            <person name="Grigoriev I."/>
        </authorList>
    </citation>
    <scope>NUCLEOTIDE SEQUENCE</scope>
    <source>
        <strain evidence="2">CBS 122368</strain>
    </source>
</reference>
<dbReference type="Proteomes" id="UP000800094">
    <property type="component" value="Unassembled WGS sequence"/>
</dbReference>
<dbReference type="OrthoDB" id="3777639at2759"/>
<dbReference type="AlphaFoldDB" id="A0A6A6IWM5"/>
<proteinExistence type="predicted"/>
<evidence type="ECO:0000256" key="1">
    <source>
        <dbReference type="SAM" id="MobiDB-lite"/>
    </source>
</evidence>
<dbReference type="RefSeq" id="XP_033689346.1">
    <property type="nucleotide sequence ID" value="XM_033826476.1"/>
</dbReference>